<dbReference type="EMBL" id="CP013023">
    <property type="protein sequence ID" value="ANF98437.1"/>
    <property type="molecule type" value="Genomic_DNA"/>
</dbReference>
<proteinExistence type="predicted"/>
<reference evidence="4" key="1">
    <citation type="submission" date="2015-10" db="EMBL/GenBank/DDBJ databases">
        <title>Genome of Paenibacillus bovis sp. nov.</title>
        <authorList>
            <person name="Wu Z."/>
            <person name="Gao C."/>
            <person name="Liu Z."/>
            <person name="Zheng H."/>
        </authorList>
    </citation>
    <scope>NUCLEOTIDE SEQUENCE [LARGE SCALE GENOMIC DNA]</scope>
    <source>
        <strain evidence="4">BD3526</strain>
    </source>
</reference>
<dbReference type="OrthoDB" id="2648458at2"/>
<evidence type="ECO:0000256" key="1">
    <source>
        <dbReference type="SAM" id="Coils"/>
    </source>
</evidence>
<accession>A0A172ZMI1</accession>
<evidence type="ECO:0000313" key="3">
    <source>
        <dbReference type="EMBL" id="ANF98437.1"/>
    </source>
</evidence>
<protein>
    <recommendedName>
        <fullName evidence="5">Glycosyl transferase</fullName>
    </recommendedName>
</protein>
<feature type="transmembrane region" description="Helical" evidence="2">
    <location>
        <begin position="6"/>
        <end position="25"/>
    </location>
</feature>
<dbReference type="STRING" id="1616788.AR543_22235"/>
<keyword evidence="2" id="KW-1133">Transmembrane helix</keyword>
<keyword evidence="1" id="KW-0175">Coiled coil</keyword>
<reference evidence="3 4" key="2">
    <citation type="journal article" date="2016" name="Int. J. Syst. Evol. Microbiol.">
        <title>Paenibacillus bovis sp. nov., isolated from raw yak (Bos grunniens) milk.</title>
        <authorList>
            <person name="Gao C."/>
            <person name="Han J."/>
            <person name="Liu Z."/>
            <person name="Xu X."/>
            <person name="Hang F."/>
            <person name="Wu Z."/>
        </authorList>
    </citation>
    <scope>NUCLEOTIDE SEQUENCE [LARGE SCALE GENOMIC DNA]</scope>
    <source>
        <strain evidence="3 4">BD3526</strain>
    </source>
</reference>
<evidence type="ECO:0000256" key="2">
    <source>
        <dbReference type="SAM" id="Phobius"/>
    </source>
</evidence>
<dbReference type="AlphaFoldDB" id="A0A172ZMI1"/>
<dbReference type="Pfam" id="PF10066">
    <property type="entry name" value="DUF2304"/>
    <property type="match status" value="1"/>
</dbReference>
<feature type="transmembrane region" description="Helical" evidence="2">
    <location>
        <begin position="70"/>
        <end position="88"/>
    </location>
</feature>
<dbReference type="Proteomes" id="UP000078148">
    <property type="component" value="Chromosome"/>
</dbReference>
<sequence length="123" mass="14039">MVSLKLQLILLAGSLICLVLLINFIRKYRLELKYSMLWFVVTIISVVLSIFPTILNGISHLMGIELPVNALFLLTFLGLIMIILSLTLELSKSTTKIKELSQEVGILKHEMEKIKEQMRKENP</sequence>
<evidence type="ECO:0008006" key="5">
    <source>
        <dbReference type="Google" id="ProtNLM"/>
    </source>
</evidence>
<keyword evidence="2" id="KW-0472">Membrane</keyword>
<keyword evidence="4" id="KW-1185">Reference proteome</keyword>
<dbReference type="RefSeq" id="WP_060536475.1">
    <property type="nucleotide sequence ID" value="NZ_CP013023.1"/>
</dbReference>
<gene>
    <name evidence="3" type="ORF">AR543_22235</name>
</gene>
<organism evidence="3 4">
    <name type="scientific">Paenibacillus bovis</name>
    <dbReference type="NCBI Taxonomy" id="1616788"/>
    <lineage>
        <taxon>Bacteria</taxon>
        <taxon>Bacillati</taxon>
        <taxon>Bacillota</taxon>
        <taxon>Bacilli</taxon>
        <taxon>Bacillales</taxon>
        <taxon>Paenibacillaceae</taxon>
        <taxon>Paenibacillus</taxon>
    </lineage>
</organism>
<dbReference type="KEGG" id="pbv:AR543_22235"/>
<feature type="transmembrane region" description="Helical" evidence="2">
    <location>
        <begin position="37"/>
        <end position="58"/>
    </location>
</feature>
<keyword evidence="2" id="KW-0812">Transmembrane</keyword>
<name>A0A172ZMI1_9BACL</name>
<evidence type="ECO:0000313" key="4">
    <source>
        <dbReference type="Proteomes" id="UP000078148"/>
    </source>
</evidence>
<feature type="coiled-coil region" evidence="1">
    <location>
        <begin position="83"/>
        <end position="117"/>
    </location>
</feature>
<dbReference type="InterPro" id="IPR019277">
    <property type="entry name" value="DUF2304"/>
</dbReference>